<reference evidence="2 3" key="1">
    <citation type="journal article" date="2014" name="Genome Announc.">
        <title>Draft genome sequence of the pathogenic fungus Scedosporium apiospermum.</title>
        <authorList>
            <person name="Vandeputte P."/>
            <person name="Ghamrawi S."/>
            <person name="Rechenmann M."/>
            <person name="Iltis A."/>
            <person name="Giraud S."/>
            <person name="Fleury M."/>
            <person name="Thornton C."/>
            <person name="Delhaes L."/>
            <person name="Meyer W."/>
            <person name="Papon N."/>
            <person name="Bouchara J.P."/>
        </authorList>
    </citation>
    <scope>NUCLEOTIDE SEQUENCE [LARGE SCALE GENOMIC DNA]</scope>
    <source>
        <strain evidence="2 3">IHEM 14462</strain>
    </source>
</reference>
<dbReference type="OrthoDB" id="5591786at2759"/>
<evidence type="ECO:0000313" key="2">
    <source>
        <dbReference type="EMBL" id="KEZ44476.1"/>
    </source>
</evidence>
<name>A0A084GAW4_PSEDA</name>
<dbReference type="AlphaFoldDB" id="A0A084GAW4"/>
<dbReference type="Proteomes" id="UP000028545">
    <property type="component" value="Unassembled WGS sequence"/>
</dbReference>
<comment type="caution">
    <text evidence="2">The sequence shown here is derived from an EMBL/GenBank/DDBJ whole genome shotgun (WGS) entry which is preliminary data.</text>
</comment>
<proteinExistence type="predicted"/>
<evidence type="ECO:0000256" key="1">
    <source>
        <dbReference type="SAM" id="MobiDB-lite"/>
    </source>
</evidence>
<dbReference type="VEuPathDB" id="FungiDB:SAPIO_CDS3487"/>
<dbReference type="Pfam" id="PF08728">
    <property type="entry name" value="CRT10"/>
    <property type="match status" value="1"/>
</dbReference>
<dbReference type="HOGENOM" id="CLU_007263_1_0_1"/>
<accession>A0A084GAW4</accession>
<dbReference type="KEGG" id="sapo:SAPIO_CDS3487"/>
<dbReference type="InterPro" id="IPR014839">
    <property type="entry name" value="Crt10"/>
</dbReference>
<feature type="region of interest" description="Disordered" evidence="1">
    <location>
        <begin position="44"/>
        <end position="87"/>
    </location>
</feature>
<dbReference type="RefSeq" id="XP_016644275.1">
    <property type="nucleotide sequence ID" value="XM_016786269.1"/>
</dbReference>
<sequence>MPELPKPDFRDVSVSPARLLTACDRFGEGADEVIKDYELPYTSLPGSAQEQWAPDEDLEEESDSESEGYGLPTGLAGDSQSRPRTSERPFVPRLQNWRMNLTALSQVYNLYFAAYGNKIWVYRLPGPVATGLKGDPALILCPSRRSKFAELVGGHIDRVHYDHANHLITGFLGDLELVLMAYDDGDVIAYYTREIARYIAQKTTSLESSSLPHPLPFFHENVGASAWGLAIHAKSRLIAVSSNKHEVTVFAFGLNRLTNSFSSLGRPDMKREEAAVLQRKRNWRILLHLGPSGNNIPSIDFVSNDAGHAEYVCAVDISEQFWLLDIWRSFAPPTLLRPRDTHWTRRESFWGVLALSDSSFLDVGTENPHEGYEARLRNWQVALGLSALCRPSGKPPLYWIDVSASMNRVFSSLSFDPEGDYSPAAYPVQDRAGFNGGPLPDLEFYNFALAQSEGESSEDQEDFEYAEEDEDDEEDDEEEEDGDDDDDDDNGDDDDDDEEGEEDGGDEMDTCEEADHGAEDKEHQQHHHNWDEYFASIIVKGHTLDQPLGSGEPNFLEVLDFLSTEMDPPDFPPKPTYAAPLRSIPLACLPKDARISRDASEPVPRMSMIYKPHLGLTYKDPHFFPEKIRWLRRRKEVNLRRPTKRSSAAIAAIAECTSFFVTARSDIRLMSTDTDFIDLYCTDPARVPNLPGTYSHIYRVNMVLHVPELNLVVAANQAGRVALISLIKCSYAYPRAMGARSFRVDMLLPTRYEEAKRKLRPKVPLFGVAIGPVPEVYDKSLRLRSVHPRPRTPDQREYRLILHYRDHTILTYVISRPSPYTLRVV</sequence>
<feature type="compositionally biased region" description="Acidic residues" evidence="1">
    <location>
        <begin position="53"/>
        <end position="66"/>
    </location>
</feature>
<keyword evidence="3" id="KW-1185">Reference proteome</keyword>
<feature type="compositionally biased region" description="Acidic residues" evidence="1">
    <location>
        <begin position="455"/>
        <end position="512"/>
    </location>
</feature>
<feature type="region of interest" description="Disordered" evidence="1">
    <location>
        <begin position="452"/>
        <end position="526"/>
    </location>
</feature>
<dbReference type="EMBL" id="JOWA01000088">
    <property type="protein sequence ID" value="KEZ44476.1"/>
    <property type="molecule type" value="Genomic_DNA"/>
</dbReference>
<protein>
    <submittedName>
        <fullName evidence="2">Uncharacterized protein</fullName>
    </submittedName>
</protein>
<evidence type="ECO:0000313" key="3">
    <source>
        <dbReference type="Proteomes" id="UP000028545"/>
    </source>
</evidence>
<gene>
    <name evidence="2" type="ORF">SAPIO_CDS3487</name>
</gene>
<organism evidence="2 3">
    <name type="scientific">Pseudallescheria apiosperma</name>
    <name type="common">Scedosporium apiospermum</name>
    <dbReference type="NCBI Taxonomy" id="563466"/>
    <lineage>
        <taxon>Eukaryota</taxon>
        <taxon>Fungi</taxon>
        <taxon>Dikarya</taxon>
        <taxon>Ascomycota</taxon>
        <taxon>Pezizomycotina</taxon>
        <taxon>Sordariomycetes</taxon>
        <taxon>Hypocreomycetidae</taxon>
        <taxon>Microascales</taxon>
        <taxon>Microascaceae</taxon>
        <taxon>Scedosporium</taxon>
    </lineage>
</organism>
<dbReference type="OMA" id="ADNIPNV"/>
<feature type="compositionally biased region" description="Basic and acidic residues" evidence="1">
    <location>
        <begin position="513"/>
        <end position="526"/>
    </location>
</feature>
<dbReference type="GeneID" id="27722559"/>